<dbReference type="EMBL" id="PQVP01000006">
    <property type="protein sequence ID" value="POZ80246.1"/>
    <property type="molecule type" value="Genomic_DNA"/>
</dbReference>
<name>A0A2S5DMD0_9BURK</name>
<organism evidence="1 2">
    <name type="scientific">Burkholderia contaminans</name>
    <dbReference type="NCBI Taxonomy" id="488447"/>
    <lineage>
        <taxon>Bacteria</taxon>
        <taxon>Pseudomonadati</taxon>
        <taxon>Pseudomonadota</taxon>
        <taxon>Betaproteobacteria</taxon>
        <taxon>Burkholderiales</taxon>
        <taxon>Burkholderiaceae</taxon>
        <taxon>Burkholderia</taxon>
        <taxon>Burkholderia cepacia complex</taxon>
    </lineage>
</organism>
<dbReference type="RefSeq" id="WP_105750050.1">
    <property type="nucleotide sequence ID" value="NZ_PQVP01000006.1"/>
</dbReference>
<dbReference type="Proteomes" id="UP000238655">
    <property type="component" value="Unassembled WGS sequence"/>
</dbReference>
<sequence length="161" mass="17748">MNHQIVSKFFDTSERYFAGVGDLAMLPINVHLSGERRLTTSAADSVAALRDVLRPYRFRFVDERELQDGIEKVLAGSLRGYKREAVLGPADRPDFLLDDGVAIEVKVDGSLAELLRQVSRYASHDSVRAILVVGTPYWIAKIPSEIGGKPLVGLRLVASLL</sequence>
<reference evidence="1 2" key="1">
    <citation type="submission" date="2018-01" db="EMBL/GenBank/DDBJ databases">
        <title>Successful Treatment of Persistent Burkholderia cepacia Bacteremia with Ceftazidime-Avibactam.</title>
        <authorList>
            <person name="Tamma P."/>
            <person name="Fan Y."/>
            <person name="Bergman Y."/>
            <person name="Sick-Samuels A."/>
            <person name="Hsu A."/>
            <person name="Timp W."/>
            <person name="Simner P."/>
        </authorList>
    </citation>
    <scope>NUCLEOTIDE SEQUENCE [LARGE SCALE GENOMIC DNA]</scope>
    <source>
        <strain evidence="1 2">170816</strain>
    </source>
</reference>
<proteinExistence type="predicted"/>
<dbReference type="AlphaFoldDB" id="A0A2S5DMD0"/>
<accession>A0A2S5DMD0</accession>
<evidence type="ECO:0000313" key="2">
    <source>
        <dbReference type="Proteomes" id="UP000238655"/>
    </source>
</evidence>
<comment type="caution">
    <text evidence="1">The sequence shown here is derived from an EMBL/GenBank/DDBJ whole genome shotgun (WGS) entry which is preliminary data.</text>
</comment>
<evidence type="ECO:0000313" key="1">
    <source>
        <dbReference type="EMBL" id="POZ80246.1"/>
    </source>
</evidence>
<gene>
    <name evidence="1" type="ORF">C3743_40450</name>
</gene>
<protein>
    <submittedName>
        <fullName evidence="1">Uncharacterized protein</fullName>
    </submittedName>
</protein>